<dbReference type="InterPro" id="IPR027417">
    <property type="entry name" value="P-loop_NTPase"/>
</dbReference>
<proteinExistence type="predicted"/>
<evidence type="ECO:0008006" key="3">
    <source>
        <dbReference type="Google" id="ProtNLM"/>
    </source>
</evidence>
<dbReference type="AlphaFoldDB" id="Q5WZ84"/>
<dbReference type="Proteomes" id="UP000002517">
    <property type="component" value="Chromosome"/>
</dbReference>
<evidence type="ECO:0000313" key="1">
    <source>
        <dbReference type="EMBL" id="CAH14728.1"/>
    </source>
</evidence>
<accession>Q5WZ84</accession>
<organism evidence="1 2">
    <name type="scientific">Legionella pneumophila (strain Lens)</name>
    <dbReference type="NCBI Taxonomy" id="297245"/>
    <lineage>
        <taxon>Bacteria</taxon>
        <taxon>Pseudomonadati</taxon>
        <taxon>Pseudomonadota</taxon>
        <taxon>Gammaproteobacteria</taxon>
        <taxon>Legionellales</taxon>
        <taxon>Legionellaceae</taxon>
        <taxon>Legionella</taxon>
    </lineage>
</organism>
<dbReference type="RefSeq" id="WP_011214709.1">
    <property type="nucleotide sequence ID" value="NC_006369.1"/>
</dbReference>
<dbReference type="EMBL" id="CR628337">
    <property type="protein sequence ID" value="CAH14728.1"/>
    <property type="molecule type" value="Genomic_DNA"/>
</dbReference>
<sequence>MANWSESFFEGVDTFFAWLSTSLKQTTESYIDLETADSPTVLVNHDGSLLSVLKIEGITGLAGPEEFERLVEGLANSFQAAMGRPGHALQVYFSHDKQNIVKMIKDIYDPAEATASRLELNLRDLFEERVNYLSQYCAEERVYFVLYTRPFNLASDQLKAANKAKMKMIKDTKAPPFKNTQTIFAAVPEIRDTHDAYVRAILNDLDALNVIAKLLEVHDAVHAIRMTGDPDYTADDWRATLPGDKIPVRELNNFEGDPSDLLWPPLSRQVLPRDAEIIDLRTVRVGDKIYASTYIDLFPKDVRPFISLFSRILPSHVPWKISFLLESEGLSTIKLKGLLAAILSFSSAQNRLISDSVNLLKYIQLNTDEAIVRLRVVATTWAPEGNIPLLRRRSSELVKAIEGWGSTDVSEICGDPFAGFVSSMLATTLNSSAVASVAPLSDVISMLPITRPASPWKTGALLFRTPDGKPWPFQPGSTEQTTWIDLVYARPGSGKSVLSNALNLALCLSGGLMRLPRIAIIDIGPSSSGLISLLKEALPASKRHLVAYHRLRMTPDYSINPFDTQLGCRYPTALERSFLVNFMTLLTTPLGAAKPYDGMADLAGMVVDELYKSMADEFNPTPYAPGIEEFIDSILEEIGFVRDAKSTWWEVTDALYSAGFVHEAMLAQRYAMPLLADAASICRTPSIEDLYEKITAPTGESLINAFSRMISSAVREYPILSRVTSFDIGDARVVSLDLDEVAKSGGDAADRQTAVMYMLARYVLARHYYLTEESLNNVPEQYKEYHKQRVLEIREDHKRIVYDEFHRTAKSSAVREQVIIDMREGRKWKVQISLLSQAVDDFDPVMIDFATAIYVMDAGPSQAVEKTSQIFGLSETAKIALRTRVHGPRQGGATFLAQFATKTGINVQLLTLTLGPVELWAFSTTAEDATVRNLLYRHLGPSEARRLLAALFPNGTVTKELEARLASMKQKVGLIEDDEREGMINQLVNDILDAYSKDPNVKSLPAKVG</sequence>
<dbReference type="Gene3D" id="3.40.50.300">
    <property type="entry name" value="P-loop containing nucleotide triphosphate hydrolases"/>
    <property type="match status" value="1"/>
</dbReference>
<dbReference type="LegioList" id="lpl0498"/>
<protein>
    <recommendedName>
        <fullName evidence="3">Type IV secretion protein IcmB</fullName>
    </recommendedName>
</protein>
<name>Q5WZ84_LEGPL</name>
<dbReference type="SUPFAM" id="SSF52540">
    <property type="entry name" value="P-loop containing nucleoside triphosphate hydrolases"/>
    <property type="match status" value="1"/>
</dbReference>
<dbReference type="HOGENOM" id="CLU_011797_0_0_6"/>
<evidence type="ECO:0000313" key="2">
    <source>
        <dbReference type="Proteomes" id="UP000002517"/>
    </source>
</evidence>
<dbReference type="KEGG" id="lpf:lpl0498"/>
<gene>
    <name evidence="1" type="primary">dotO</name>
    <name evidence="1" type="synonym">icmB</name>
    <name evidence="1" type="ordered locus">lpl0498</name>
</gene>
<reference evidence="1 2" key="1">
    <citation type="journal article" date="2004" name="Nat. Genet.">
        <title>Evidence in the Legionella pneumophila genome for exploitation of host cell functions and high genome plasticity.</title>
        <authorList>
            <person name="Cazalet C."/>
            <person name="Rusniok C."/>
            <person name="Bruggemann H."/>
            <person name="Zidane N."/>
            <person name="Magnier A."/>
            <person name="Ma L."/>
            <person name="Tichit M."/>
            <person name="Jarraud S."/>
            <person name="Bouchier C."/>
            <person name="Vandenesch F."/>
            <person name="Kunst F."/>
            <person name="Etienne J."/>
            <person name="Glaser P."/>
            <person name="Buchrieser C."/>
        </authorList>
    </citation>
    <scope>NUCLEOTIDE SEQUENCE [LARGE SCALE GENOMIC DNA]</scope>
    <source>
        <strain evidence="1 2">Lens</strain>
    </source>
</reference>